<sequence length="154" mass="17600">MDTRHSTRCVHKAYGCTPSDDVMKHLKQEVMQAVWDLIMDEEFLDAYKESMIIRCADKVRRRFLPKFFSYSVDYPKKGKSLRKFAKDSENFETVETLQGVEAQGQCAVVPTKQKADGSSTAPKKSRAWVKKLSLATPKLHFFGDYPSAQGVWVN</sequence>
<name>A0ABR2ZHC3_9AGAR</name>
<protein>
    <submittedName>
        <fullName evidence="1">Uncharacterized protein</fullName>
    </submittedName>
</protein>
<dbReference type="Proteomes" id="UP001437256">
    <property type="component" value="Unassembled WGS sequence"/>
</dbReference>
<keyword evidence="2" id="KW-1185">Reference proteome</keyword>
<evidence type="ECO:0000313" key="2">
    <source>
        <dbReference type="Proteomes" id="UP001437256"/>
    </source>
</evidence>
<dbReference type="EMBL" id="JBBXMP010000163">
    <property type="protein sequence ID" value="KAL0060745.1"/>
    <property type="molecule type" value="Genomic_DNA"/>
</dbReference>
<accession>A0ABR2ZHC3</accession>
<gene>
    <name evidence="1" type="ORF">AAF712_012477</name>
</gene>
<organism evidence="1 2">
    <name type="scientific">Marasmius tenuissimus</name>
    <dbReference type="NCBI Taxonomy" id="585030"/>
    <lineage>
        <taxon>Eukaryota</taxon>
        <taxon>Fungi</taxon>
        <taxon>Dikarya</taxon>
        <taxon>Basidiomycota</taxon>
        <taxon>Agaricomycotina</taxon>
        <taxon>Agaricomycetes</taxon>
        <taxon>Agaricomycetidae</taxon>
        <taxon>Agaricales</taxon>
        <taxon>Marasmiineae</taxon>
        <taxon>Marasmiaceae</taxon>
        <taxon>Marasmius</taxon>
    </lineage>
</organism>
<proteinExistence type="predicted"/>
<evidence type="ECO:0000313" key="1">
    <source>
        <dbReference type="EMBL" id="KAL0060745.1"/>
    </source>
</evidence>
<reference evidence="1 2" key="1">
    <citation type="submission" date="2024-05" db="EMBL/GenBank/DDBJ databases">
        <title>A draft genome resource for the thread blight pathogen Marasmius tenuissimus strain MS-2.</title>
        <authorList>
            <person name="Yulfo-Soto G.E."/>
            <person name="Baruah I.K."/>
            <person name="Amoako-Attah I."/>
            <person name="Bukari Y."/>
            <person name="Meinhardt L.W."/>
            <person name="Bailey B.A."/>
            <person name="Cohen S.P."/>
        </authorList>
    </citation>
    <scope>NUCLEOTIDE SEQUENCE [LARGE SCALE GENOMIC DNA]</scope>
    <source>
        <strain evidence="1 2">MS-2</strain>
    </source>
</reference>
<comment type="caution">
    <text evidence="1">The sequence shown here is derived from an EMBL/GenBank/DDBJ whole genome shotgun (WGS) entry which is preliminary data.</text>
</comment>